<dbReference type="PANTHER" id="PTHR42844:SF1">
    <property type="entry name" value="DIHYDRONEOPTERIN ALDOLASE 1-RELATED"/>
    <property type="match status" value="1"/>
</dbReference>
<evidence type="ECO:0000256" key="3">
    <source>
        <dbReference type="ARBA" id="ARBA00005708"/>
    </source>
</evidence>
<dbReference type="SUPFAM" id="SSF55620">
    <property type="entry name" value="Tetrahydrobiopterin biosynthesis enzymes-like"/>
    <property type="match status" value="1"/>
</dbReference>
<dbReference type="EMBL" id="UINC01007093">
    <property type="protein sequence ID" value="SVA31371.1"/>
    <property type="molecule type" value="Genomic_DNA"/>
</dbReference>
<comment type="catalytic activity">
    <reaction evidence="1">
        <text>7,8-dihydroneopterin = 6-hydroxymethyl-7,8-dihydropterin + glycolaldehyde</text>
        <dbReference type="Rhea" id="RHEA:10540"/>
        <dbReference type="ChEBI" id="CHEBI:17001"/>
        <dbReference type="ChEBI" id="CHEBI:17071"/>
        <dbReference type="ChEBI" id="CHEBI:44841"/>
        <dbReference type="EC" id="4.1.2.25"/>
    </reaction>
</comment>
<gene>
    <name evidence="9" type="ORF">METZ01_LOCUS84225</name>
</gene>
<dbReference type="AlphaFoldDB" id="A0A381UUG8"/>
<sequence>MEFFGFHGVEDLEREQGQRFLIDVTCRKDLRLAGATDDIGATCNYADIYSIVRRIVEGTPFKLIESVAELIAENILQVFPVREVKVRVSKPEVLLGGSLDYAAVEIHRAVQSRKNRRNQEGES</sequence>
<protein>
    <recommendedName>
        <fullName evidence="4">dihydroneopterin aldolase</fullName>
        <ecNumber evidence="4">4.1.2.25</ecNumber>
    </recommendedName>
    <alternativeName>
        <fullName evidence="7">7,8-dihydroneopterin aldolase</fullName>
    </alternativeName>
</protein>
<evidence type="ECO:0000256" key="2">
    <source>
        <dbReference type="ARBA" id="ARBA00005013"/>
    </source>
</evidence>
<dbReference type="SMART" id="SM00905">
    <property type="entry name" value="FolB"/>
    <property type="match status" value="1"/>
</dbReference>
<evidence type="ECO:0000256" key="6">
    <source>
        <dbReference type="ARBA" id="ARBA00023239"/>
    </source>
</evidence>
<organism evidence="9">
    <name type="scientific">marine metagenome</name>
    <dbReference type="NCBI Taxonomy" id="408172"/>
    <lineage>
        <taxon>unclassified sequences</taxon>
        <taxon>metagenomes</taxon>
        <taxon>ecological metagenomes</taxon>
    </lineage>
</organism>
<comment type="pathway">
    <text evidence="2">Cofactor biosynthesis; tetrahydrofolate biosynthesis; 2-amino-4-hydroxy-6-hydroxymethyl-7,8-dihydropteridine diphosphate from 7,8-dihydroneopterin triphosphate: step 3/4.</text>
</comment>
<dbReference type="GO" id="GO:0004150">
    <property type="term" value="F:dihydroneopterin aldolase activity"/>
    <property type="evidence" value="ECO:0007669"/>
    <property type="project" value="UniProtKB-EC"/>
</dbReference>
<dbReference type="CDD" id="cd00534">
    <property type="entry name" value="DHNA_DHNTPE"/>
    <property type="match status" value="1"/>
</dbReference>
<dbReference type="NCBIfam" id="TIGR00526">
    <property type="entry name" value="folB_dom"/>
    <property type="match status" value="1"/>
</dbReference>
<dbReference type="InterPro" id="IPR043133">
    <property type="entry name" value="GTP-CH-I_C/QueF"/>
</dbReference>
<dbReference type="Pfam" id="PF02152">
    <property type="entry name" value="FolB"/>
    <property type="match status" value="1"/>
</dbReference>
<dbReference type="GO" id="GO:0046656">
    <property type="term" value="P:folic acid biosynthetic process"/>
    <property type="evidence" value="ECO:0007669"/>
    <property type="project" value="UniProtKB-KW"/>
</dbReference>
<keyword evidence="5" id="KW-0289">Folate biosynthesis</keyword>
<name>A0A381UUG8_9ZZZZ</name>
<evidence type="ECO:0000256" key="4">
    <source>
        <dbReference type="ARBA" id="ARBA00013043"/>
    </source>
</evidence>
<dbReference type="GO" id="GO:0005737">
    <property type="term" value="C:cytoplasm"/>
    <property type="evidence" value="ECO:0007669"/>
    <property type="project" value="TreeGrafter"/>
</dbReference>
<dbReference type="PANTHER" id="PTHR42844">
    <property type="entry name" value="DIHYDRONEOPTERIN ALDOLASE 1-RELATED"/>
    <property type="match status" value="1"/>
</dbReference>
<dbReference type="InterPro" id="IPR006157">
    <property type="entry name" value="FolB_dom"/>
</dbReference>
<keyword evidence="6" id="KW-0456">Lyase</keyword>
<reference evidence="9" key="1">
    <citation type="submission" date="2018-05" db="EMBL/GenBank/DDBJ databases">
        <authorList>
            <person name="Lanie J.A."/>
            <person name="Ng W.-L."/>
            <person name="Kazmierczak K.M."/>
            <person name="Andrzejewski T.M."/>
            <person name="Davidsen T.M."/>
            <person name="Wayne K.J."/>
            <person name="Tettelin H."/>
            <person name="Glass J.I."/>
            <person name="Rusch D."/>
            <person name="Podicherti R."/>
            <person name="Tsui H.-C.T."/>
            <person name="Winkler M.E."/>
        </authorList>
    </citation>
    <scope>NUCLEOTIDE SEQUENCE</scope>
</reference>
<dbReference type="EC" id="4.1.2.25" evidence="4"/>
<dbReference type="InterPro" id="IPR006156">
    <property type="entry name" value="Dihydroneopterin_aldolase"/>
</dbReference>
<dbReference type="NCBIfam" id="TIGR00525">
    <property type="entry name" value="folB"/>
    <property type="match status" value="1"/>
</dbReference>
<evidence type="ECO:0000259" key="8">
    <source>
        <dbReference type="SMART" id="SM00905"/>
    </source>
</evidence>
<proteinExistence type="inferred from homology"/>
<dbReference type="Gene3D" id="3.30.1130.10">
    <property type="match status" value="1"/>
</dbReference>
<evidence type="ECO:0000256" key="5">
    <source>
        <dbReference type="ARBA" id="ARBA00022909"/>
    </source>
</evidence>
<accession>A0A381UUG8</accession>
<evidence type="ECO:0000256" key="7">
    <source>
        <dbReference type="ARBA" id="ARBA00032903"/>
    </source>
</evidence>
<evidence type="ECO:0000256" key="1">
    <source>
        <dbReference type="ARBA" id="ARBA00001353"/>
    </source>
</evidence>
<comment type="similarity">
    <text evidence="3">Belongs to the DHNA family.</text>
</comment>
<feature type="domain" description="Dihydroneopterin aldolase/epimerase" evidence="8">
    <location>
        <begin position="1"/>
        <end position="108"/>
    </location>
</feature>
<evidence type="ECO:0000313" key="9">
    <source>
        <dbReference type="EMBL" id="SVA31371.1"/>
    </source>
</evidence>